<dbReference type="EMBL" id="CCND01000012">
    <property type="protein sequence ID" value="CDX56678.1"/>
    <property type="molecule type" value="Genomic_DNA"/>
</dbReference>
<sequence length="111" mass="12110">MARPVVEIGDRVAVIAMVVERTGDRVALRLDGDNHKYSMVEPNAKVGDKLRLEGEVVHVDEDLGRTTVQVLGRVTVDTGSVEMITKRCDLDHIGSNVPGHPRPRTPPTPHG</sequence>
<reference evidence="3" key="1">
    <citation type="submission" date="2014-08" db="EMBL/GenBank/DDBJ databases">
        <authorList>
            <person name="Edwards T."/>
        </authorList>
    </citation>
    <scope>NUCLEOTIDE SEQUENCE [LARGE SCALE GENOMIC DNA]</scope>
</reference>
<proteinExistence type="predicted"/>
<dbReference type="Proteomes" id="UP000182888">
    <property type="component" value="Unassembled WGS sequence"/>
</dbReference>
<accession>A0A0K2VY68</accession>
<dbReference type="AlphaFoldDB" id="A0A0K2VY68"/>
<protein>
    <submittedName>
        <fullName evidence="2">Uncharacterized protein</fullName>
    </submittedName>
</protein>
<gene>
    <name evidence="2" type="ORF">MPL1032_20638</name>
</gene>
<feature type="region of interest" description="Disordered" evidence="1">
    <location>
        <begin position="92"/>
        <end position="111"/>
    </location>
</feature>
<evidence type="ECO:0000313" key="2">
    <source>
        <dbReference type="EMBL" id="CDX56678.1"/>
    </source>
</evidence>
<evidence type="ECO:0000256" key="1">
    <source>
        <dbReference type="SAM" id="MobiDB-lite"/>
    </source>
</evidence>
<evidence type="ECO:0000313" key="3">
    <source>
        <dbReference type="Proteomes" id="UP000182888"/>
    </source>
</evidence>
<organism evidence="2 3">
    <name type="scientific">Mesorhizobium plurifarium</name>
    <dbReference type="NCBI Taxonomy" id="69974"/>
    <lineage>
        <taxon>Bacteria</taxon>
        <taxon>Pseudomonadati</taxon>
        <taxon>Pseudomonadota</taxon>
        <taxon>Alphaproteobacteria</taxon>
        <taxon>Hyphomicrobiales</taxon>
        <taxon>Phyllobacteriaceae</taxon>
        <taxon>Mesorhizobium</taxon>
    </lineage>
</organism>
<name>A0A0K2VY68_MESPL</name>